<proteinExistence type="predicted"/>
<organism evidence="1 2">
    <name type="scientific">Lipomyces orientalis</name>
    <dbReference type="NCBI Taxonomy" id="1233043"/>
    <lineage>
        <taxon>Eukaryota</taxon>
        <taxon>Fungi</taxon>
        <taxon>Dikarya</taxon>
        <taxon>Ascomycota</taxon>
        <taxon>Saccharomycotina</taxon>
        <taxon>Lipomycetes</taxon>
        <taxon>Lipomycetales</taxon>
        <taxon>Lipomycetaceae</taxon>
        <taxon>Lipomyces</taxon>
    </lineage>
</organism>
<name>A0ACC3TX47_9ASCO</name>
<evidence type="ECO:0000313" key="2">
    <source>
        <dbReference type="Proteomes" id="UP001489719"/>
    </source>
</evidence>
<dbReference type="EMBL" id="MU970039">
    <property type="protein sequence ID" value="KAK9325579.1"/>
    <property type="molecule type" value="Genomic_DNA"/>
</dbReference>
<accession>A0ACC3TX47</accession>
<sequence>MPSSQDPLRLSNVLDILRRELTQAESSRQISSPIESLALICHSAMLAVGFQFLGADEDNSISGLLPTVPASQSHFSFRYKHNQSSLSPFLLTVSKLGPKCVISALSQGNDEHTFSFDVRITDIVPPSLTFPISPARTFTTSQESVSNFIIAFKKNIIQALIPSLQKEGYTEERAESEQDSHDNLPPPPYSDRSAPDRPSGGRLPPPLAGGVPLVPRPEPVPGVIPRNPAPAPMAGPPGFEDEYEILSGPRGALPFDGRSPFSIGDDDLNPPGLGSRPGLTPGLTGPYYGGDGMRGMYPSDDHPLFAGRRSNAGAGLGAGSIRPPGARWDEPFDPSGGLGDGELGRQGGRGRFPNGGGFPGGGFSGGGGGFGSSGGFGGGFI</sequence>
<gene>
    <name evidence="1" type="ORF">V1517DRAFT_284659</name>
</gene>
<keyword evidence="2" id="KW-1185">Reference proteome</keyword>
<comment type="caution">
    <text evidence="1">The sequence shown here is derived from an EMBL/GenBank/DDBJ whole genome shotgun (WGS) entry which is preliminary data.</text>
</comment>
<reference evidence="2" key="1">
    <citation type="journal article" date="2024" name="Front. Bioeng. Biotechnol.">
        <title>Genome-scale model development and genomic sequencing of the oleaginous clade Lipomyces.</title>
        <authorList>
            <person name="Czajka J.J."/>
            <person name="Han Y."/>
            <person name="Kim J."/>
            <person name="Mondo S.J."/>
            <person name="Hofstad B.A."/>
            <person name="Robles A."/>
            <person name="Haridas S."/>
            <person name="Riley R."/>
            <person name="LaButti K."/>
            <person name="Pangilinan J."/>
            <person name="Andreopoulos W."/>
            <person name="Lipzen A."/>
            <person name="Yan J."/>
            <person name="Wang M."/>
            <person name="Ng V."/>
            <person name="Grigoriev I.V."/>
            <person name="Spatafora J.W."/>
            <person name="Magnuson J.K."/>
            <person name="Baker S.E."/>
            <person name="Pomraning K.R."/>
        </authorList>
    </citation>
    <scope>NUCLEOTIDE SEQUENCE [LARGE SCALE GENOMIC DNA]</scope>
    <source>
        <strain evidence="2">CBS 10300</strain>
    </source>
</reference>
<evidence type="ECO:0000313" key="1">
    <source>
        <dbReference type="EMBL" id="KAK9325579.1"/>
    </source>
</evidence>
<dbReference type="Proteomes" id="UP001489719">
    <property type="component" value="Unassembled WGS sequence"/>
</dbReference>
<protein>
    <submittedName>
        <fullName evidence="1">Uncharacterized protein</fullName>
    </submittedName>
</protein>